<dbReference type="Proteomes" id="UP000188605">
    <property type="component" value="Unassembled WGS sequence"/>
</dbReference>
<protein>
    <submittedName>
        <fullName evidence="1">Uncharacterized protein</fullName>
    </submittedName>
</protein>
<name>A0ACC8XCT7_9FIRM</name>
<evidence type="ECO:0000313" key="2">
    <source>
        <dbReference type="Proteomes" id="UP000188605"/>
    </source>
</evidence>
<accession>A0ACC8XCT7</accession>
<keyword evidence="2" id="KW-1185">Reference proteome</keyword>
<evidence type="ECO:0000313" key="1">
    <source>
        <dbReference type="EMBL" id="ONI40562.1"/>
    </source>
</evidence>
<sequence length="318" mass="36280">MNLGIVGTGNIVKECLNAISEINEIICTSIICREQSIQQANLLATKYNITSVYTDYDEFLNSPDIDFVYIGIINNLHYEYTKKALLKGKHVICEKPFTTSYNELLELAEIAKQNNLFLFEAVTFIHSDNFKFIESNISKIGPIKLIQCNYSQYSSRYDKYLENIVLPAFDPKFAGGALYDINIYNLHFIVYLFGMPRKMFYHKNVGFNSIDTSGIAVLEYNKFYASAIGAKDSNSPGFAIIQGELGYIKVNGPVNVCPEVEIVTKNNIEKFSINNFSSRMCDELYNFNQMFKQSNLEECYRLLNHSLNVMKVVDVLKV</sequence>
<organism evidence="1 2">
    <name type="scientific">Candidatus Epulonipiscium fishelsonii</name>
    <dbReference type="NCBI Taxonomy" id="77094"/>
    <lineage>
        <taxon>Bacteria</taxon>
        <taxon>Bacillati</taxon>
        <taxon>Bacillota</taxon>
        <taxon>Clostridia</taxon>
        <taxon>Lachnospirales</taxon>
        <taxon>Lachnospiraceae</taxon>
        <taxon>Candidatus Epulonipiscium</taxon>
    </lineage>
</organism>
<reference evidence="1" key="1">
    <citation type="submission" date="2016-08" db="EMBL/GenBank/DDBJ databases">
        <authorList>
            <person name="Ngugi D.K."/>
            <person name="Miyake S."/>
            <person name="Stingl U."/>
        </authorList>
    </citation>
    <scope>NUCLEOTIDE SEQUENCE</scope>
    <source>
        <strain evidence="1">SCG-B11WGA-EpuloA1</strain>
    </source>
</reference>
<dbReference type="EMBL" id="LJDB01000048">
    <property type="protein sequence ID" value="ONI40562.1"/>
    <property type="molecule type" value="Genomic_DNA"/>
</dbReference>
<proteinExistence type="predicted"/>
<gene>
    <name evidence="1" type="ORF">AN396_05700</name>
</gene>
<comment type="caution">
    <text evidence="1">The sequence shown here is derived from an EMBL/GenBank/DDBJ whole genome shotgun (WGS) entry which is preliminary data.</text>
</comment>